<name>A0A1M7YJS2_9BACT</name>
<evidence type="ECO:0000256" key="1">
    <source>
        <dbReference type="ARBA" id="ARBA00022612"/>
    </source>
</evidence>
<sequence length="209" mass="23209">MKYMARPFEVKAIADDGTFEGYGSVFHVEDSYRDVVAPGAFSKSLAGWRAKGSLPPVLWQHSSAHPVGPYLEMKEDGSGLWVRGQLLKDDVALAKEAYALMKAKAVTGLSIGYRTIVDEFDRETGITTLKELDLWEVSIVTFPANDLARIENVKSITTVRDFEEFLRESGFSKSEALRIASNGFERRESAAENAENKKLIEKSIHIFGG</sequence>
<dbReference type="AlphaFoldDB" id="A0A1M7YJS2"/>
<dbReference type="Pfam" id="PF04586">
    <property type="entry name" value="Peptidase_S78"/>
    <property type="match status" value="1"/>
</dbReference>
<dbReference type="NCBIfam" id="TIGR01543">
    <property type="entry name" value="proheadase_HK97"/>
    <property type="match status" value="1"/>
</dbReference>
<keyword evidence="3" id="KW-0378">Hydrolase</keyword>
<evidence type="ECO:0000313" key="6">
    <source>
        <dbReference type="Proteomes" id="UP000184603"/>
    </source>
</evidence>
<dbReference type="InterPro" id="IPR006433">
    <property type="entry name" value="Prohead_protease"/>
</dbReference>
<dbReference type="InterPro" id="IPR054613">
    <property type="entry name" value="Peptidase_S78_dom"/>
</dbReference>
<dbReference type="EMBL" id="FRFE01000042">
    <property type="protein sequence ID" value="SHO52860.1"/>
    <property type="molecule type" value="Genomic_DNA"/>
</dbReference>
<evidence type="ECO:0000259" key="4">
    <source>
        <dbReference type="Pfam" id="PF04586"/>
    </source>
</evidence>
<proteinExistence type="predicted"/>
<protein>
    <recommendedName>
        <fullName evidence="4">Prohead serine protease domain-containing protein</fullName>
    </recommendedName>
</protein>
<dbReference type="STRING" id="1121416.SAMN02745220_04805"/>
<dbReference type="Proteomes" id="UP000184603">
    <property type="component" value="Unassembled WGS sequence"/>
</dbReference>
<gene>
    <name evidence="5" type="ORF">SAMN02745220_04805</name>
</gene>
<evidence type="ECO:0000256" key="3">
    <source>
        <dbReference type="ARBA" id="ARBA00022801"/>
    </source>
</evidence>
<reference evidence="5 6" key="1">
    <citation type="submission" date="2016-12" db="EMBL/GenBank/DDBJ databases">
        <authorList>
            <person name="Song W.-J."/>
            <person name="Kurnit D.M."/>
        </authorList>
    </citation>
    <scope>NUCLEOTIDE SEQUENCE [LARGE SCALE GENOMIC DNA]</scope>
    <source>
        <strain evidence="5 6">DSM 18488</strain>
    </source>
</reference>
<dbReference type="GO" id="GO:0006508">
    <property type="term" value="P:proteolysis"/>
    <property type="evidence" value="ECO:0007669"/>
    <property type="project" value="UniProtKB-KW"/>
</dbReference>
<keyword evidence="2" id="KW-0645">Protease</keyword>
<evidence type="ECO:0000256" key="2">
    <source>
        <dbReference type="ARBA" id="ARBA00022670"/>
    </source>
</evidence>
<keyword evidence="1" id="KW-1188">Viral release from host cell</keyword>
<dbReference type="OrthoDB" id="9804926at2"/>
<accession>A0A1M7YJS2</accession>
<organism evidence="5 6">
    <name type="scientific">Desulfopila aestuarii DSM 18488</name>
    <dbReference type="NCBI Taxonomy" id="1121416"/>
    <lineage>
        <taxon>Bacteria</taxon>
        <taxon>Pseudomonadati</taxon>
        <taxon>Thermodesulfobacteriota</taxon>
        <taxon>Desulfobulbia</taxon>
        <taxon>Desulfobulbales</taxon>
        <taxon>Desulfocapsaceae</taxon>
        <taxon>Desulfopila</taxon>
    </lineage>
</organism>
<dbReference type="GO" id="GO:0008233">
    <property type="term" value="F:peptidase activity"/>
    <property type="evidence" value="ECO:0007669"/>
    <property type="project" value="UniProtKB-KW"/>
</dbReference>
<evidence type="ECO:0000313" key="5">
    <source>
        <dbReference type="EMBL" id="SHO52860.1"/>
    </source>
</evidence>
<feature type="domain" description="Prohead serine protease" evidence="4">
    <location>
        <begin position="9"/>
        <end position="156"/>
    </location>
</feature>
<keyword evidence="6" id="KW-1185">Reference proteome</keyword>